<dbReference type="AlphaFoldDB" id="A0A5N6GVT0"/>
<accession>A0A5N6GVT0</accession>
<organism evidence="1">
    <name type="scientific">Aspergillus flavus</name>
    <dbReference type="NCBI Taxonomy" id="5059"/>
    <lineage>
        <taxon>Eukaryota</taxon>
        <taxon>Fungi</taxon>
        <taxon>Dikarya</taxon>
        <taxon>Ascomycota</taxon>
        <taxon>Pezizomycotina</taxon>
        <taxon>Eurotiomycetes</taxon>
        <taxon>Eurotiomycetidae</taxon>
        <taxon>Eurotiales</taxon>
        <taxon>Aspergillaceae</taxon>
        <taxon>Aspergillus</taxon>
        <taxon>Aspergillus subgen. Circumdati</taxon>
    </lineage>
</organism>
<sequence length="277" mass="31515">MDPAVLDILTRFKDLKSTSARRALYHLLLEQMHPYEWREIYQKSTFSEESPDDGIVFYPLGYSAMLCAINAFTQYAKQRVRLERGQPISKVLNRPYSPIPNATGLVGLDFSHGNYGWIEDAIVYVHNLHSNTTQSFCTENRDTFTALRISESIVAAITLHGSRFCHVWSIQTNDSAYFRLPSLNWKYFVVRGVNVAMAFSGITASGPDSIIHWQLDCRVTHTFNTANKIAHLDVDPTSRTLITVHLEKTMDPDTPMHIRCCPAMTLLLFGPHLAPWH</sequence>
<dbReference type="Proteomes" id="UP000325434">
    <property type="component" value="Unassembled WGS sequence"/>
</dbReference>
<dbReference type="VEuPathDB" id="FungiDB:F9C07_2103972"/>
<proteinExistence type="predicted"/>
<dbReference type="EMBL" id="ML734606">
    <property type="protein sequence ID" value="KAB8245907.1"/>
    <property type="molecule type" value="Genomic_DNA"/>
</dbReference>
<evidence type="ECO:0000313" key="1">
    <source>
        <dbReference type="EMBL" id="KAB8245907.1"/>
    </source>
</evidence>
<gene>
    <name evidence="1" type="ORF">BDV35DRAFT_381055</name>
</gene>
<protein>
    <submittedName>
        <fullName evidence="1">Uncharacterized protein</fullName>
    </submittedName>
</protein>
<dbReference type="VEuPathDB" id="FungiDB:AFLA_012986"/>
<reference evidence="1" key="1">
    <citation type="submission" date="2019-04" db="EMBL/GenBank/DDBJ databases">
        <title>Friends and foes A comparative genomics study of 23 Aspergillus species from section Flavi.</title>
        <authorList>
            <consortium name="DOE Joint Genome Institute"/>
            <person name="Kjaerbolling I."/>
            <person name="Vesth T."/>
            <person name="Frisvad J.C."/>
            <person name="Nybo J.L."/>
            <person name="Theobald S."/>
            <person name="Kildgaard S."/>
            <person name="Isbrandt T."/>
            <person name="Kuo A."/>
            <person name="Sato A."/>
            <person name="Lyhne E.K."/>
            <person name="Kogle M.E."/>
            <person name="Wiebenga A."/>
            <person name="Kun R.S."/>
            <person name="Lubbers R.J."/>
            <person name="Makela M.R."/>
            <person name="Barry K."/>
            <person name="Chovatia M."/>
            <person name="Clum A."/>
            <person name="Daum C."/>
            <person name="Haridas S."/>
            <person name="He G."/>
            <person name="LaButti K."/>
            <person name="Lipzen A."/>
            <person name="Mondo S."/>
            <person name="Riley R."/>
            <person name="Salamov A."/>
            <person name="Simmons B.A."/>
            <person name="Magnuson J.K."/>
            <person name="Henrissat B."/>
            <person name="Mortensen U.H."/>
            <person name="Larsen T.O."/>
            <person name="Devries R.P."/>
            <person name="Grigoriev I.V."/>
            <person name="Machida M."/>
            <person name="Baker S.E."/>
            <person name="Andersen M.R."/>
        </authorList>
    </citation>
    <scope>NUCLEOTIDE SEQUENCE [LARGE SCALE GENOMIC DNA]</scope>
    <source>
        <strain evidence="1">CBS 121.62</strain>
    </source>
</reference>
<name>A0A5N6GVT0_ASPFL</name>